<keyword evidence="1" id="KW-0863">Zinc-finger</keyword>
<evidence type="ECO:0000256" key="1">
    <source>
        <dbReference type="PROSITE-ProRule" id="PRU00325"/>
    </source>
</evidence>
<gene>
    <name evidence="4" type="ORF">SAMN04488556_4171</name>
</gene>
<protein>
    <recommendedName>
        <fullName evidence="3">SWIM-type domain-containing protein</fullName>
    </recommendedName>
</protein>
<sequence>MAVAQSSGLEVIDERDSEALTTPMTVMDDAGMVRHTDGMYEVTTDSGSEYIVDLDAPTGARCLCPDHKYRGVECKHARRVKFAIGERAIPSWVDHDDVDDQLGAHVASGNPVWSE</sequence>
<keyword evidence="1" id="KW-0479">Metal-binding</keyword>
<organism evidence="4 5">
    <name type="scientific">Halostagnicola kamekurae</name>
    <dbReference type="NCBI Taxonomy" id="619731"/>
    <lineage>
        <taxon>Archaea</taxon>
        <taxon>Methanobacteriati</taxon>
        <taxon>Methanobacteriota</taxon>
        <taxon>Stenosarchaea group</taxon>
        <taxon>Halobacteria</taxon>
        <taxon>Halobacteriales</taxon>
        <taxon>Natrialbaceae</taxon>
        <taxon>Halostagnicola</taxon>
    </lineage>
</organism>
<feature type="domain" description="SWIM-type" evidence="3">
    <location>
        <begin position="50"/>
        <end position="85"/>
    </location>
</feature>
<dbReference type="OrthoDB" id="142306at2157"/>
<keyword evidence="5" id="KW-1185">Reference proteome</keyword>
<dbReference type="Proteomes" id="UP000199199">
    <property type="component" value="Unassembled WGS sequence"/>
</dbReference>
<dbReference type="RefSeq" id="WP_092907597.1">
    <property type="nucleotide sequence ID" value="NZ_FOZS01000008.1"/>
</dbReference>
<name>A0A1I6UYC3_9EURY</name>
<dbReference type="EMBL" id="FOZS01000008">
    <property type="protein sequence ID" value="SFT06403.1"/>
    <property type="molecule type" value="Genomic_DNA"/>
</dbReference>
<reference evidence="5" key="1">
    <citation type="submission" date="2016-10" db="EMBL/GenBank/DDBJ databases">
        <authorList>
            <person name="Varghese N."/>
            <person name="Submissions S."/>
        </authorList>
    </citation>
    <scope>NUCLEOTIDE SEQUENCE [LARGE SCALE GENOMIC DNA]</scope>
    <source>
        <strain evidence="5">DSM 22427</strain>
    </source>
</reference>
<feature type="region of interest" description="Disordered" evidence="2">
    <location>
        <begin position="1"/>
        <end position="21"/>
    </location>
</feature>
<evidence type="ECO:0000259" key="3">
    <source>
        <dbReference type="PROSITE" id="PS50966"/>
    </source>
</evidence>
<evidence type="ECO:0000313" key="4">
    <source>
        <dbReference type="EMBL" id="SFT06403.1"/>
    </source>
</evidence>
<dbReference type="AlphaFoldDB" id="A0A1I6UYC3"/>
<proteinExistence type="predicted"/>
<accession>A0A1I6UYC3</accession>
<dbReference type="GO" id="GO:0008270">
    <property type="term" value="F:zinc ion binding"/>
    <property type="evidence" value="ECO:0007669"/>
    <property type="project" value="UniProtKB-KW"/>
</dbReference>
<keyword evidence="1" id="KW-0862">Zinc</keyword>
<dbReference type="PROSITE" id="PS50966">
    <property type="entry name" value="ZF_SWIM"/>
    <property type="match status" value="1"/>
</dbReference>
<evidence type="ECO:0000313" key="5">
    <source>
        <dbReference type="Proteomes" id="UP000199199"/>
    </source>
</evidence>
<evidence type="ECO:0000256" key="2">
    <source>
        <dbReference type="SAM" id="MobiDB-lite"/>
    </source>
</evidence>
<dbReference type="InterPro" id="IPR007527">
    <property type="entry name" value="Znf_SWIM"/>
</dbReference>